<dbReference type="Proteomes" id="UP000178486">
    <property type="component" value="Unassembled WGS sequence"/>
</dbReference>
<evidence type="ECO:0000256" key="1">
    <source>
        <dbReference type="SAM" id="Phobius"/>
    </source>
</evidence>
<comment type="caution">
    <text evidence="2">The sequence shown here is derived from an EMBL/GenBank/DDBJ whole genome shotgun (WGS) entry which is preliminary data.</text>
</comment>
<protein>
    <submittedName>
        <fullName evidence="2">Uncharacterized protein</fullName>
    </submittedName>
</protein>
<feature type="transmembrane region" description="Helical" evidence="1">
    <location>
        <begin position="66"/>
        <end position="86"/>
    </location>
</feature>
<feature type="transmembrane region" description="Helical" evidence="1">
    <location>
        <begin position="16"/>
        <end position="35"/>
    </location>
</feature>
<evidence type="ECO:0000313" key="3">
    <source>
        <dbReference type="Proteomes" id="UP000178486"/>
    </source>
</evidence>
<reference evidence="2 3" key="1">
    <citation type="journal article" date="2016" name="Nat. Commun.">
        <title>Thousands of microbial genomes shed light on interconnected biogeochemical processes in an aquifer system.</title>
        <authorList>
            <person name="Anantharaman K."/>
            <person name="Brown C.T."/>
            <person name="Hug L.A."/>
            <person name="Sharon I."/>
            <person name="Castelle C.J."/>
            <person name="Probst A.J."/>
            <person name="Thomas B.C."/>
            <person name="Singh A."/>
            <person name="Wilkins M.J."/>
            <person name="Karaoz U."/>
            <person name="Brodie E.L."/>
            <person name="Williams K.H."/>
            <person name="Hubbard S.S."/>
            <person name="Banfield J.F."/>
        </authorList>
    </citation>
    <scope>NUCLEOTIDE SEQUENCE [LARGE SCALE GENOMIC DNA]</scope>
</reference>
<keyword evidence="1" id="KW-0472">Membrane</keyword>
<organism evidence="2 3">
    <name type="scientific">Candidatus Roizmanbacteria bacterium RIFCSPLOWO2_01_FULL_45_11</name>
    <dbReference type="NCBI Taxonomy" id="1802070"/>
    <lineage>
        <taxon>Bacteria</taxon>
        <taxon>Candidatus Roizmaniibacteriota</taxon>
    </lineage>
</organism>
<dbReference type="EMBL" id="MGAU01000061">
    <property type="protein sequence ID" value="OGK53475.1"/>
    <property type="molecule type" value="Genomic_DNA"/>
</dbReference>
<feature type="transmembrane region" description="Helical" evidence="1">
    <location>
        <begin position="41"/>
        <end position="59"/>
    </location>
</feature>
<gene>
    <name evidence="2" type="ORF">A3B56_02280</name>
</gene>
<accession>A0A1F7JCZ7</accession>
<name>A0A1F7JCZ7_9BACT</name>
<proteinExistence type="predicted"/>
<feature type="transmembrane region" description="Helical" evidence="1">
    <location>
        <begin position="92"/>
        <end position="109"/>
    </location>
</feature>
<keyword evidence="1" id="KW-1133">Transmembrane helix</keyword>
<sequence>MKTTLHRIQGWYQKNLGKLVLFFILIELFTLTIMYVPYLNLLFIALNGFALQVIFWYAIFLPSVRLLVYFSLGCMVFGYIVTFIRYNAGLELAGILLFTILVLLFVTFLKDYISTNNHE</sequence>
<dbReference type="AlphaFoldDB" id="A0A1F7JCZ7"/>
<evidence type="ECO:0000313" key="2">
    <source>
        <dbReference type="EMBL" id="OGK53475.1"/>
    </source>
</evidence>
<keyword evidence="1" id="KW-0812">Transmembrane</keyword>